<proteinExistence type="predicted"/>
<gene>
    <name evidence="3" type="ORF">Pen02_73190</name>
</gene>
<reference evidence="3 4" key="1">
    <citation type="submission" date="2021-01" db="EMBL/GenBank/DDBJ databases">
        <title>Whole genome shotgun sequence of Plantactinospora endophytica NBRC 110450.</title>
        <authorList>
            <person name="Komaki H."/>
            <person name="Tamura T."/>
        </authorList>
    </citation>
    <scope>NUCLEOTIDE SEQUENCE [LARGE SCALE GENOMIC DNA]</scope>
    <source>
        <strain evidence="3 4">NBRC 110450</strain>
    </source>
</reference>
<evidence type="ECO:0000256" key="1">
    <source>
        <dbReference type="SAM" id="Coils"/>
    </source>
</evidence>
<feature type="coiled-coil region" evidence="1">
    <location>
        <begin position="52"/>
        <end position="93"/>
    </location>
</feature>
<comment type="caution">
    <text evidence="3">The sequence shown here is derived from an EMBL/GenBank/DDBJ whole genome shotgun (WGS) entry which is preliminary data.</text>
</comment>
<evidence type="ECO:0000313" key="4">
    <source>
        <dbReference type="Proteomes" id="UP000646749"/>
    </source>
</evidence>
<keyword evidence="4" id="KW-1185">Reference proteome</keyword>
<evidence type="ECO:0000256" key="2">
    <source>
        <dbReference type="SAM" id="Phobius"/>
    </source>
</evidence>
<keyword evidence="2" id="KW-0472">Membrane</keyword>
<name>A0ABQ4ECC9_9ACTN</name>
<accession>A0ABQ4ECC9</accession>
<keyword evidence="2" id="KW-0812">Transmembrane</keyword>
<keyword evidence="2" id="KW-1133">Transmembrane helix</keyword>
<feature type="transmembrane region" description="Helical" evidence="2">
    <location>
        <begin position="6"/>
        <end position="27"/>
    </location>
</feature>
<protein>
    <submittedName>
        <fullName evidence="3">Uncharacterized protein</fullName>
    </submittedName>
</protein>
<organism evidence="3 4">
    <name type="scientific">Plantactinospora endophytica</name>
    <dbReference type="NCBI Taxonomy" id="673535"/>
    <lineage>
        <taxon>Bacteria</taxon>
        <taxon>Bacillati</taxon>
        <taxon>Actinomycetota</taxon>
        <taxon>Actinomycetes</taxon>
        <taxon>Micromonosporales</taxon>
        <taxon>Micromonosporaceae</taxon>
        <taxon>Plantactinospora</taxon>
    </lineage>
</organism>
<dbReference type="Proteomes" id="UP000646749">
    <property type="component" value="Unassembled WGS sequence"/>
</dbReference>
<keyword evidence="1" id="KW-0175">Coiled coil</keyword>
<sequence length="179" mass="20173">MTTAEKVAIGVAIATALGLGTLISLLVGHLLNRREKKINIAEKAVQVADTMMTRLTDSLDRVQEELAVAKRENEELRLELEKTRAASVEESERLRGVERSAQSADKALHGAQHEVSSLQNLLTVYYDDHLKAWDNSSLRLFLEKHESMKPRLGRVDWTHRFVLPQRPDEDEPPEVSAKV</sequence>
<evidence type="ECO:0000313" key="3">
    <source>
        <dbReference type="EMBL" id="GIG92383.1"/>
    </source>
</evidence>
<dbReference type="EMBL" id="BONW01000044">
    <property type="protein sequence ID" value="GIG92383.1"/>
    <property type="molecule type" value="Genomic_DNA"/>
</dbReference>